<protein>
    <recommendedName>
        <fullName evidence="3">YecA family protein</fullName>
    </recommendedName>
</protein>
<evidence type="ECO:0000313" key="2">
    <source>
        <dbReference type="Proteomes" id="UP000033434"/>
    </source>
</evidence>
<dbReference type="EMBL" id="AUXW01000187">
    <property type="protein sequence ID" value="KKE81391.1"/>
    <property type="molecule type" value="Genomic_DNA"/>
</dbReference>
<proteinExistence type="predicted"/>
<organism evidence="1 2">
    <name type="scientific">Pseudoalteromonas luteoviolacea S4054</name>
    <dbReference type="NCBI Taxonomy" id="1129367"/>
    <lineage>
        <taxon>Bacteria</taxon>
        <taxon>Pseudomonadati</taxon>
        <taxon>Pseudomonadota</taxon>
        <taxon>Gammaproteobacteria</taxon>
        <taxon>Alteromonadales</taxon>
        <taxon>Pseudoalteromonadaceae</taxon>
        <taxon>Pseudoalteromonas</taxon>
    </lineage>
</organism>
<comment type="caution">
    <text evidence="1">The sequence shown here is derived from an EMBL/GenBank/DDBJ whole genome shotgun (WGS) entry which is preliminary data.</text>
</comment>
<sequence>MIDELYFLSKEQPDPFFIEGYITGLGLTPQTVLPSVWIPELFAEEVPEDELELKSLMEYYNLCMDRVMQGDFSLPKECDLTKLHLENALQRGMPLPNYCSGMLSSLNFIKQIELNIEQYNQLDKLQSVLSGFQGYLNATKTFSSDKQDFATTVISAYQDLELCISKTAYELRFSEHCLSKADEASTLPGFNRKQIESHLNEILSQNNSSTLKLIDDLITVIERELITKHFIEQYADELENLSEVQPYLILKARKAQIHFNLEHYDLAQKELEELLQLAPNDYYENRYQLYSCYIKKRKWSSLTALLNKYSCHLFSENKLIDSATKLLNEYAQHGSNPETKALKEKVIALFPDLVSICGQGIKQMGGDKPNSVTEYINKGGLTAWCSVEGSLFWLKSKN</sequence>
<accession>A0A0F6A6D8</accession>
<gene>
    <name evidence="1" type="ORF">N479_02615</name>
</gene>
<evidence type="ECO:0000313" key="1">
    <source>
        <dbReference type="EMBL" id="KKE81391.1"/>
    </source>
</evidence>
<dbReference type="AlphaFoldDB" id="A0A0F6A6D8"/>
<name>A0A0F6A6D8_9GAMM</name>
<dbReference type="PATRIC" id="fig|1129367.4.peg.4659"/>
<dbReference type="Proteomes" id="UP000033434">
    <property type="component" value="Unassembled WGS sequence"/>
</dbReference>
<reference evidence="1 2" key="1">
    <citation type="journal article" date="2015" name="BMC Genomics">
        <title>Genome mining reveals unlocked bioactive potential of marine Gram-negative bacteria.</title>
        <authorList>
            <person name="Machado H."/>
            <person name="Sonnenschein E.C."/>
            <person name="Melchiorsen J."/>
            <person name="Gram L."/>
        </authorList>
    </citation>
    <scope>NUCLEOTIDE SEQUENCE [LARGE SCALE GENOMIC DNA]</scope>
    <source>
        <strain evidence="1 2">S4054</strain>
    </source>
</reference>
<evidence type="ECO:0008006" key="3">
    <source>
        <dbReference type="Google" id="ProtNLM"/>
    </source>
</evidence>